<name>A0A974I5K5_XENLA</name>
<keyword evidence="1" id="KW-0812">Transmembrane</keyword>
<organism evidence="2 3">
    <name type="scientific">Xenopus laevis</name>
    <name type="common">African clawed frog</name>
    <dbReference type="NCBI Taxonomy" id="8355"/>
    <lineage>
        <taxon>Eukaryota</taxon>
        <taxon>Metazoa</taxon>
        <taxon>Chordata</taxon>
        <taxon>Craniata</taxon>
        <taxon>Vertebrata</taxon>
        <taxon>Euteleostomi</taxon>
        <taxon>Amphibia</taxon>
        <taxon>Batrachia</taxon>
        <taxon>Anura</taxon>
        <taxon>Pipoidea</taxon>
        <taxon>Pipidae</taxon>
        <taxon>Xenopodinae</taxon>
        <taxon>Xenopus</taxon>
        <taxon>Xenopus</taxon>
    </lineage>
</organism>
<dbReference type="Proteomes" id="UP000694892">
    <property type="component" value="Chromosome 1L"/>
</dbReference>
<keyword evidence="1" id="KW-0472">Membrane</keyword>
<evidence type="ECO:0000313" key="3">
    <source>
        <dbReference type="Proteomes" id="UP000694892"/>
    </source>
</evidence>
<gene>
    <name evidence="2" type="ORF">XELAEV_18008399mg</name>
</gene>
<evidence type="ECO:0000256" key="1">
    <source>
        <dbReference type="SAM" id="Phobius"/>
    </source>
</evidence>
<reference evidence="3" key="1">
    <citation type="journal article" date="2016" name="Nature">
        <title>Genome evolution in the allotetraploid frog Xenopus laevis.</title>
        <authorList>
            <person name="Session A.M."/>
            <person name="Uno Y."/>
            <person name="Kwon T."/>
            <person name="Chapman J.A."/>
            <person name="Toyoda A."/>
            <person name="Takahashi S."/>
            <person name="Fukui A."/>
            <person name="Hikosaka A."/>
            <person name="Suzuki A."/>
            <person name="Kondo M."/>
            <person name="van Heeringen S.J."/>
            <person name="Quigley I."/>
            <person name="Heinz S."/>
            <person name="Ogino H."/>
            <person name="Ochi H."/>
            <person name="Hellsten U."/>
            <person name="Lyons J.B."/>
            <person name="Simakov O."/>
            <person name="Putnam N."/>
            <person name="Stites J."/>
            <person name="Kuroki Y."/>
            <person name="Tanaka T."/>
            <person name="Michiue T."/>
            <person name="Watanabe M."/>
            <person name="Bogdanovic O."/>
            <person name="Lister R."/>
            <person name="Georgiou G."/>
            <person name="Paranjpe S.S."/>
            <person name="van Kruijsbergen I."/>
            <person name="Shu S."/>
            <person name="Carlson J."/>
            <person name="Kinoshita T."/>
            <person name="Ohta Y."/>
            <person name="Mawaribuchi S."/>
            <person name="Jenkins J."/>
            <person name="Grimwood J."/>
            <person name="Schmutz J."/>
            <person name="Mitros T."/>
            <person name="Mozaffari S.V."/>
            <person name="Suzuki Y."/>
            <person name="Haramoto Y."/>
            <person name="Yamamoto T.S."/>
            <person name="Takagi C."/>
            <person name="Heald R."/>
            <person name="Miller K."/>
            <person name="Haudenschild C."/>
            <person name="Kitzman J."/>
            <person name="Nakayama T."/>
            <person name="Izutsu Y."/>
            <person name="Robert J."/>
            <person name="Fortriede J."/>
            <person name="Burns K."/>
            <person name="Lotay V."/>
            <person name="Karimi K."/>
            <person name="Yasuoka Y."/>
            <person name="Dichmann D.S."/>
            <person name="Flajnik M.F."/>
            <person name="Houston D.W."/>
            <person name="Shendure J."/>
            <person name="DuPasquier L."/>
            <person name="Vize P.D."/>
            <person name="Zorn A.M."/>
            <person name="Ito M."/>
            <person name="Marcotte E.M."/>
            <person name="Wallingford J.B."/>
            <person name="Ito Y."/>
            <person name="Asashima M."/>
            <person name="Ueno N."/>
            <person name="Matsuda Y."/>
            <person name="Veenstra G.J."/>
            <person name="Fujiyama A."/>
            <person name="Harland R.M."/>
            <person name="Taira M."/>
            <person name="Rokhsar D.S."/>
        </authorList>
    </citation>
    <scope>NUCLEOTIDE SEQUENCE [LARGE SCALE GENOMIC DNA]</scope>
    <source>
        <strain evidence="3">J</strain>
    </source>
</reference>
<protein>
    <submittedName>
        <fullName evidence="2">Uncharacterized protein</fullName>
    </submittedName>
</protein>
<accession>A0A974I5K5</accession>
<dbReference type="EMBL" id="CM004466">
    <property type="protein sequence ID" value="OCU02635.1"/>
    <property type="molecule type" value="Genomic_DNA"/>
</dbReference>
<evidence type="ECO:0000313" key="2">
    <source>
        <dbReference type="EMBL" id="OCU02635.1"/>
    </source>
</evidence>
<feature type="transmembrane region" description="Helical" evidence="1">
    <location>
        <begin position="41"/>
        <end position="64"/>
    </location>
</feature>
<proteinExistence type="predicted"/>
<sequence>MVVCNESMNVCQHRNSPSTSGRLMSSRLLNIASSRTQQCNVFAQLLLLHVLVFSVCTLPALSYFHPKPIYFSIPVKNTKSTFC</sequence>
<keyword evidence="1" id="KW-1133">Transmembrane helix</keyword>
<dbReference type="AlphaFoldDB" id="A0A974I5K5"/>